<reference evidence="3 4" key="1">
    <citation type="journal article" date="2012" name="J. Bacteriol.">
        <title>Genome Sequence of the Bacteriocin-Producing Strain Lactococcus garvieae DCC43.</title>
        <authorList>
            <person name="Gabrielsen C."/>
            <person name="Brede D.A."/>
            <person name="Hernandez P.E."/>
            <person name="Nes I.F."/>
            <person name="Diep D.B."/>
        </authorList>
    </citation>
    <scope>NUCLEOTIDE SEQUENCE [LARGE SCALE GENOMIC DNA]</scope>
    <source>
        <strain evidence="3 4">DCC43</strain>
    </source>
</reference>
<feature type="chain" id="PRO_5003865681" description="WxL domain-containing protein" evidence="1">
    <location>
        <begin position="27"/>
        <end position="368"/>
    </location>
</feature>
<feature type="domain" description="WxL" evidence="2">
    <location>
        <begin position="217"/>
        <end position="366"/>
    </location>
</feature>
<proteinExistence type="predicted"/>
<sequence length="368" mass="39279">MKRFFIMCAVLSIALPSVVGTYKVSAAVPVIAPKATITITEKLAAKNIIISESVAKALTKSQLQSLMEVHAADLSGLQLDGNTLNTANDGLKGKDFLNIPVTWTTTNETVNVHLVVVADEAVISPDAQKAVNAYAVTMGKEEANAIGLNSDQASLDIYTRAKTYKSDGTTSKAALDDATSYFNALKNAESNDVINITYNFSDSDKTVSKNVAVTVFSGSLNFTSAPATMDFGQLKVKPSSIIDFPNYNQDVIVTDTRQSSTNTGWTMFVKENTPLVEIDNSGTVVSGGHSLAGALWFSNDGVTKTMLSTNNAIVQSQASGTNGGIFNISQNWNETSKKGIHLEVPVTQQYVAKYHGEVTWTLSDVPGN</sequence>
<dbReference type="eggNOG" id="ENOG5033K64">
    <property type="taxonomic scope" value="Bacteria"/>
</dbReference>
<evidence type="ECO:0000256" key="1">
    <source>
        <dbReference type="SAM" id="SignalP"/>
    </source>
</evidence>
<dbReference type="InterPro" id="IPR027994">
    <property type="entry name" value="WxL_dom"/>
</dbReference>
<accession>K2PVQ8</accession>
<organism evidence="3 4">
    <name type="scientific">Lactococcus garvieae DCC43</name>
    <dbReference type="NCBI Taxonomy" id="1231377"/>
    <lineage>
        <taxon>Bacteria</taxon>
        <taxon>Bacillati</taxon>
        <taxon>Bacillota</taxon>
        <taxon>Bacilli</taxon>
        <taxon>Lactobacillales</taxon>
        <taxon>Streptococcaceae</taxon>
        <taxon>Lactococcus</taxon>
    </lineage>
</organism>
<evidence type="ECO:0000259" key="2">
    <source>
        <dbReference type="Pfam" id="PF13731"/>
    </source>
</evidence>
<name>K2PVQ8_9LACT</name>
<dbReference type="PATRIC" id="fig|1231377.3.peg.1097"/>
<keyword evidence="1" id="KW-0732">Signal</keyword>
<protein>
    <recommendedName>
        <fullName evidence="2">WxL domain-containing protein</fullName>
    </recommendedName>
</protein>
<comment type="caution">
    <text evidence="3">The sequence shown here is derived from an EMBL/GenBank/DDBJ whole genome shotgun (WGS) entry which is preliminary data.</text>
</comment>
<feature type="signal peptide" evidence="1">
    <location>
        <begin position="1"/>
        <end position="26"/>
    </location>
</feature>
<dbReference type="Pfam" id="PF13731">
    <property type="entry name" value="WxL"/>
    <property type="match status" value="1"/>
</dbReference>
<evidence type="ECO:0000313" key="3">
    <source>
        <dbReference type="EMBL" id="EKF51511.1"/>
    </source>
</evidence>
<evidence type="ECO:0000313" key="4">
    <source>
        <dbReference type="Proteomes" id="UP000006787"/>
    </source>
</evidence>
<gene>
    <name evidence="3" type="ORF">C426_1098</name>
</gene>
<dbReference type="RefSeq" id="WP_003135572.1">
    <property type="nucleotide sequence ID" value="NZ_AMQS01000013.1"/>
</dbReference>
<dbReference type="Proteomes" id="UP000006787">
    <property type="component" value="Unassembled WGS sequence"/>
</dbReference>
<dbReference type="AlphaFoldDB" id="K2PVQ8"/>
<dbReference type="EMBL" id="AMQS01000013">
    <property type="protein sequence ID" value="EKF51511.1"/>
    <property type="molecule type" value="Genomic_DNA"/>
</dbReference>